<evidence type="ECO:0000256" key="1">
    <source>
        <dbReference type="ARBA" id="ARBA00008987"/>
    </source>
</evidence>
<keyword evidence="9" id="KW-1185">Reference proteome</keyword>
<dbReference type="Gene3D" id="2.30.30.380">
    <property type="entry name" value="Zn-finger domain of Sec23/24"/>
    <property type="match status" value="1"/>
</dbReference>
<dbReference type="InterPro" id="IPR017937">
    <property type="entry name" value="Thioredoxin_CS"/>
</dbReference>
<comment type="similarity">
    <text evidence="1">Belongs to the thioredoxin family.</text>
</comment>
<feature type="domain" description="Thioredoxin" evidence="7">
    <location>
        <begin position="29"/>
        <end position="140"/>
    </location>
</feature>
<dbReference type="PANTHER" id="PTHR45663">
    <property type="entry name" value="GEO12009P1"/>
    <property type="match status" value="1"/>
</dbReference>
<keyword evidence="4" id="KW-1015">Disulfide bond</keyword>
<evidence type="ECO:0000256" key="5">
    <source>
        <dbReference type="ARBA" id="ARBA00023284"/>
    </source>
</evidence>
<dbReference type="PROSITE" id="PS51352">
    <property type="entry name" value="THIOREDOXIN_2"/>
    <property type="match status" value="1"/>
</dbReference>
<dbReference type="SUPFAM" id="SSF52833">
    <property type="entry name" value="Thioredoxin-like"/>
    <property type="match status" value="1"/>
</dbReference>
<evidence type="ECO:0000259" key="7">
    <source>
        <dbReference type="PROSITE" id="PS51352"/>
    </source>
</evidence>
<evidence type="ECO:0000313" key="9">
    <source>
        <dbReference type="Proteomes" id="UP000242501"/>
    </source>
</evidence>
<name>A0A1G6K7F6_9GAMM</name>
<proteinExistence type="inferred from homology"/>
<dbReference type="EMBL" id="FMYL01000015">
    <property type="protein sequence ID" value="SDC26930.1"/>
    <property type="molecule type" value="Genomic_DNA"/>
</dbReference>
<dbReference type="STRING" id="1219383.SAMN05421733_1154"/>
<evidence type="ECO:0000313" key="8">
    <source>
        <dbReference type="EMBL" id="SDC26930.1"/>
    </source>
</evidence>
<dbReference type="Proteomes" id="UP000242501">
    <property type="component" value="Unassembled WGS sequence"/>
</dbReference>
<dbReference type="GO" id="GO:0015035">
    <property type="term" value="F:protein-disulfide reductase activity"/>
    <property type="evidence" value="ECO:0007669"/>
    <property type="project" value="UniProtKB-UniRule"/>
</dbReference>
<dbReference type="AlphaFoldDB" id="A0A1G6K7F6"/>
<dbReference type="OrthoDB" id="9790390at2"/>
<reference evidence="9" key="1">
    <citation type="submission" date="2016-09" db="EMBL/GenBank/DDBJ databases">
        <authorList>
            <person name="Varghese N."/>
            <person name="Submissions S."/>
        </authorList>
    </citation>
    <scope>NUCLEOTIDE SEQUENCE [LARGE SCALE GENOMIC DNA]</scope>
    <source>
        <strain evidence="9">ANC 4422</strain>
    </source>
</reference>
<dbReference type="NCBIfam" id="TIGR01068">
    <property type="entry name" value="thioredoxin"/>
    <property type="match status" value="1"/>
</dbReference>
<keyword evidence="5" id="KW-0676">Redox-active center</keyword>
<dbReference type="RefSeq" id="WP_092749993.1">
    <property type="nucleotide sequence ID" value="NZ_FMYL01000015.1"/>
</dbReference>
<dbReference type="InterPro" id="IPR013766">
    <property type="entry name" value="Thioredoxin_domain"/>
</dbReference>
<gene>
    <name evidence="8" type="ORF">SAMN05421733_1154</name>
</gene>
<dbReference type="PANTHER" id="PTHR45663:SF40">
    <property type="entry name" value="THIOREDOXIN 2"/>
    <property type="match status" value="1"/>
</dbReference>
<evidence type="ECO:0000256" key="2">
    <source>
        <dbReference type="ARBA" id="ARBA00022448"/>
    </source>
</evidence>
<accession>A0A1G6K7F6</accession>
<dbReference type="CDD" id="cd02947">
    <property type="entry name" value="TRX_family"/>
    <property type="match status" value="1"/>
</dbReference>
<keyword evidence="3" id="KW-0249">Electron transport</keyword>
<sequence length="142" mass="16066">MIIVCPKCMAKNRVDTAQLVKEPLCGRCQNVLIPKNSIELNEQNFSTFIQHSDLPVVIDLWADWCGPCKAMAPHFEHVASQYTNVIFAKINTEENPKLSQAFNIRSIPTLVIMNKTTELTRVSGALKATELKQWIDQNLIKL</sequence>
<dbReference type="InterPro" id="IPR005746">
    <property type="entry name" value="Thioredoxin"/>
</dbReference>
<keyword evidence="2" id="KW-0813">Transport</keyword>
<dbReference type="Pfam" id="PF00085">
    <property type="entry name" value="Thioredoxin"/>
    <property type="match status" value="1"/>
</dbReference>
<dbReference type="InterPro" id="IPR036249">
    <property type="entry name" value="Thioredoxin-like_sf"/>
</dbReference>
<protein>
    <recommendedName>
        <fullName evidence="6">Thioredoxin</fullName>
    </recommendedName>
</protein>
<dbReference type="GO" id="GO:0005829">
    <property type="term" value="C:cytosol"/>
    <property type="evidence" value="ECO:0007669"/>
    <property type="project" value="TreeGrafter"/>
</dbReference>
<evidence type="ECO:0000256" key="6">
    <source>
        <dbReference type="NCBIfam" id="TIGR01068"/>
    </source>
</evidence>
<dbReference type="PROSITE" id="PS00194">
    <property type="entry name" value="THIOREDOXIN_1"/>
    <property type="match status" value="1"/>
</dbReference>
<dbReference type="FunFam" id="3.40.30.10:FF:000001">
    <property type="entry name" value="Thioredoxin"/>
    <property type="match status" value="1"/>
</dbReference>
<evidence type="ECO:0000256" key="3">
    <source>
        <dbReference type="ARBA" id="ARBA00022982"/>
    </source>
</evidence>
<dbReference type="NCBIfam" id="NF008229">
    <property type="entry name" value="PRK10996.1"/>
    <property type="match status" value="1"/>
</dbReference>
<evidence type="ECO:0000256" key="4">
    <source>
        <dbReference type="ARBA" id="ARBA00023157"/>
    </source>
</evidence>
<dbReference type="PRINTS" id="PR00421">
    <property type="entry name" value="THIOREDOXIN"/>
</dbReference>
<dbReference type="Gene3D" id="3.40.30.10">
    <property type="entry name" value="Glutaredoxin"/>
    <property type="match status" value="1"/>
</dbReference>
<organism evidence="8 9">
    <name type="scientific">Acinetobacter boissieri</name>
    <dbReference type="NCBI Taxonomy" id="1219383"/>
    <lineage>
        <taxon>Bacteria</taxon>
        <taxon>Pseudomonadati</taxon>
        <taxon>Pseudomonadota</taxon>
        <taxon>Gammaproteobacteria</taxon>
        <taxon>Moraxellales</taxon>
        <taxon>Moraxellaceae</taxon>
        <taxon>Acinetobacter</taxon>
    </lineage>
</organism>